<comment type="caution">
    <text evidence="2">The sequence shown here is derived from an EMBL/GenBank/DDBJ whole genome shotgun (WGS) entry which is preliminary data.</text>
</comment>
<gene>
    <name evidence="2" type="ORF">MONAX_5E028755</name>
</gene>
<accession>A0A5E4CKT9</accession>
<dbReference type="AlphaFoldDB" id="A0A5E4CKT9"/>
<dbReference type="EMBL" id="CABDUW010001543">
    <property type="protein sequence ID" value="VTJ82484.1"/>
    <property type="molecule type" value="Genomic_DNA"/>
</dbReference>
<proteinExistence type="predicted"/>
<name>A0A5E4CKT9_MARMO</name>
<keyword evidence="3" id="KW-1185">Reference proteome</keyword>
<evidence type="ECO:0000256" key="1">
    <source>
        <dbReference type="SAM" id="MobiDB-lite"/>
    </source>
</evidence>
<sequence>PASLTQPHSSLPMLDSQGSGQGSSWSRPAGRTRCGFAGLCPSSLGSPRGLLHARVGWELDLHTGISPHLAHHGTDGDSCLPTPLETSALWAAIGDPGKWAAQGCLPGPGRKGTKGRGCSLQTPWFLGQWP</sequence>
<dbReference type="Proteomes" id="UP000335636">
    <property type="component" value="Unassembled WGS sequence"/>
</dbReference>
<organism evidence="2 3">
    <name type="scientific">Marmota monax</name>
    <name type="common">Woodchuck</name>
    <dbReference type="NCBI Taxonomy" id="9995"/>
    <lineage>
        <taxon>Eukaryota</taxon>
        <taxon>Metazoa</taxon>
        <taxon>Chordata</taxon>
        <taxon>Craniata</taxon>
        <taxon>Vertebrata</taxon>
        <taxon>Euteleostomi</taxon>
        <taxon>Mammalia</taxon>
        <taxon>Eutheria</taxon>
        <taxon>Euarchontoglires</taxon>
        <taxon>Glires</taxon>
        <taxon>Rodentia</taxon>
        <taxon>Sciuromorpha</taxon>
        <taxon>Sciuridae</taxon>
        <taxon>Xerinae</taxon>
        <taxon>Marmotini</taxon>
        <taxon>Marmota</taxon>
    </lineage>
</organism>
<feature type="non-terminal residue" evidence="2">
    <location>
        <position position="130"/>
    </location>
</feature>
<feature type="region of interest" description="Disordered" evidence="1">
    <location>
        <begin position="1"/>
        <end position="29"/>
    </location>
</feature>
<reference evidence="2" key="1">
    <citation type="submission" date="2019-04" db="EMBL/GenBank/DDBJ databases">
        <authorList>
            <person name="Alioto T."/>
            <person name="Alioto T."/>
        </authorList>
    </citation>
    <scope>NUCLEOTIDE SEQUENCE [LARGE SCALE GENOMIC DNA]</scope>
</reference>
<evidence type="ECO:0000313" key="3">
    <source>
        <dbReference type="Proteomes" id="UP000335636"/>
    </source>
</evidence>
<feature type="non-terminal residue" evidence="2">
    <location>
        <position position="1"/>
    </location>
</feature>
<feature type="compositionally biased region" description="Low complexity" evidence="1">
    <location>
        <begin position="16"/>
        <end position="26"/>
    </location>
</feature>
<evidence type="ECO:0000313" key="2">
    <source>
        <dbReference type="EMBL" id="VTJ82484.1"/>
    </source>
</evidence>
<protein>
    <submittedName>
        <fullName evidence="2">Uncharacterized protein</fullName>
    </submittedName>
</protein>